<dbReference type="PROSITE" id="PS50109">
    <property type="entry name" value="HIS_KIN"/>
    <property type="match status" value="1"/>
</dbReference>
<dbReference type="CDD" id="cd16917">
    <property type="entry name" value="HATPase_UhpB-NarQ-NarX-like"/>
    <property type="match status" value="1"/>
</dbReference>
<dbReference type="InterPro" id="IPR019734">
    <property type="entry name" value="TPR_rpt"/>
</dbReference>
<evidence type="ECO:0000256" key="2">
    <source>
        <dbReference type="ARBA" id="ARBA00022777"/>
    </source>
</evidence>
<evidence type="ECO:0000256" key="5">
    <source>
        <dbReference type="SAM" id="Phobius"/>
    </source>
</evidence>
<dbReference type="SUPFAM" id="SSF55874">
    <property type="entry name" value="ATPase domain of HSP90 chaperone/DNA topoisomerase II/histidine kinase"/>
    <property type="match status" value="1"/>
</dbReference>
<name>A0AB36NYN3_9FLAO</name>
<dbReference type="InterPro" id="IPR036890">
    <property type="entry name" value="HATPase_C_sf"/>
</dbReference>
<comment type="caution">
    <text evidence="7">The sequence shown here is derived from an EMBL/GenBank/DDBJ whole genome shotgun (WGS) entry which is preliminary data.</text>
</comment>
<keyword evidence="5" id="KW-1133">Transmembrane helix</keyword>
<evidence type="ECO:0000313" key="7">
    <source>
        <dbReference type="EMBL" id="OXB03180.1"/>
    </source>
</evidence>
<accession>A0AB36NYN3</accession>
<dbReference type="Proteomes" id="UP000198431">
    <property type="component" value="Unassembled WGS sequence"/>
</dbReference>
<dbReference type="GO" id="GO:0000160">
    <property type="term" value="P:phosphorelay signal transduction system"/>
    <property type="evidence" value="ECO:0007669"/>
    <property type="project" value="UniProtKB-KW"/>
</dbReference>
<keyword evidence="1" id="KW-0808">Transferase</keyword>
<dbReference type="PROSITE" id="PS50005">
    <property type="entry name" value="TPR"/>
    <property type="match status" value="1"/>
</dbReference>
<dbReference type="GO" id="GO:0016301">
    <property type="term" value="F:kinase activity"/>
    <property type="evidence" value="ECO:0007669"/>
    <property type="project" value="UniProtKB-KW"/>
</dbReference>
<dbReference type="InterPro" id="IPR011990">
    <property type="entry name" value="TPR-like_helical_dom_sf"/>
</dbReference>
<dbReference type="InterPro" id="IPR003594">
    <property type="entry name" value="HATPase_dom"/>
</dbReference>
<evidence type="ECO:0000256" key="1">
    <source>
        <dbReference type="ARBA" id="ARBA00022679"/>
    </source>
</evidence>
<dbReference type="InterPro" id="IPR050482">
    <property type="entry name" value="Sensor_HK_TwoCompSys"/>
</dbReference>
<keyword evidence="5" id="KW-0472">Membrane</keyword>
<evidence type="ECO:0000256" key="4">
    <source>
        <dbReference type="PROSITE-ProRule" id="PRU00339"/>
    </source>
</evidence>
<gene>
    <name evidence="7" type="ORF">B0A72_15575</name>
</gene>
<dbReference type="SMART" id="SM00028">
    <property type="entry name" value="TPR"/>
    <property type="match status" value="4"/>
</dbReference>
<dbReference type="AlphaFoldDB" id="A0AB36NYN3"/>
<dbReference type="Gene3D" id="1.25.40.10">
    <property type="entry name" value="Tetratricopeptide repeat domain"/>
    <property type="match status" value="2"/>
</dbReference>
<protein>
    <recommendedName>
        <fullName evidence="6">Histidine kinase domain-containing protein</fullName>
    </recommendedName>
</protein>
<evidence type="ECO:0000256" key="3">
    <source>
        <dbReference type="ARBA" id="ARBA00023012"/>
    </source>
</evidence>
<dbReference type="InterPro" id="IPR005467">
    <property type="entry name" value="His_kinase_dom"/>
</dbReference>
<feature type="transmembrane region" description="Helical" evidence="5">
    <location>
        <begin position="412"/>
        <end position="431"/>
    </location>
</feature>
<feature type="repeat" description="TPR" evidence="4">
    <location>
        <begin position="229"/>
        <end position="262"/>
    </location>
</feature>
<dbReference type="Pfam" id="PF13176">
    <property type="entry name" value="TPR_7"/>
    <property type="match status" value="1"/>
</dbReference>
<dbReference type="Gene3D" id="3.30.565.10">
    <property type="entry name" value="Histidine kinase-like ATPase, C-terminal domain"/>
    <property type="match status" value="1"/>
</dbReference>
<reference evidence="7 8" key="1">
    <citation type="submission" date="2016-11" db="EMBL/GenBank/DDBJ databases">
        <title>Whole genomes of Flavobacteriaceae.</title>
        <authorList>
            <person name="Stine C."/>
            <person name="Li C."/>
            <person name="Tadesse D."/>
        </authorList>
    </citation>
    <scope>NUCLEOTIDE SEQUENCE [LARGE SCALE GENOMIC DNA]</scope>
    <source>
        <strain evidence="7 8">ATCC 19366</strain>
    </source>
</reference>
<dbReference type="SUPFAM" id="SSF48452">
    <property type="entry name" value="TPR-like"/>
    <property type="match status" value="2"/>
</dbReference>
<organism evidence="7 8">
    <name type="scientific">Flavobacterium pectinovorum</name>
    <dbReference type="NCBI Taxonomy" id="29533"/>
    <lineage>
        <taxon>Bacteria</taxon>
        <taxon>Pseudomonadati</taxon>
        <taxon>Bacteroidota</taxon>
        <taxon>Flavobacteriia</taxon>
        <taxon>Flavobacteriales</taxon>
        <taxon>Flavobacteriaceae</taxon>
        <taxon>Flavobacterium</taxon>
    </lineage>
</organism>
<keyword evidence="4" id="KW-0802">TPR repeat</keyword>
<sequence length="660" mass="77187">MLLLFLIIACHKKNHSSKFKKAVIEALKNTDSETFKNDSKEKIVDTIYNYLSKYENDSVTRNLYFKVASKYYNIGQYEKFLTAVKKVYNLGLKQDDTTHIAKALYFFGDYYEQKSQLDSAFSYYSQSERLYKIKNDTLNSGRTQLYKAGILFDAGIFSESEIEAVSALRLLSKTTNTRLIYESYVLLAISLNEVNDCSNSLRYFNLALKQLNQLEKENYPKEKIIKSRISCCNNMGRIYEKLNNHKKAIQLYNTALQIKDLKQNYPKSYAMLLDNLGHSQMKTGNYTNVYQLLSESLRVSDSLDIKPIMISNKINIGQYFLFKKDTVKALNYIKQGFELSQKIKSNELTIQSLKLLMENDFKNKTFYTNQYLKIDDSLQKVERITKNQFARIAFETDQVEEKNEILSKRNSYIIIGFGIVILFSFVFFIIYRLKSKNKELFYIKEQQEANEKIYQLMLQQQSETELARNEERNRIAMELHDGIVNSVFTTRFNLIQLDSIQTDKKELLVKELEKTENEIRRVSHNLTQNLLFEDKSFPEIVTNLVESQKNQFNTKFDVSVDKYIDWFSVSSINKIHIYRIIQEALQNINKYSNAERCYIMLLKTGDKITIRIWDNGNGFNIEKVKYGIGLKNIEERTTALEGKLKIISDIGNGTTIEVFF</sequence>
<proteinExistence type="predicted"/>
<feature type="domain" description="Histidine kinase" evidence="6">
    <location>
        <begin position="474"/>
        <end position="660"/>
    </location>
</feature>
<dbReference type="PANTHER" id="PTHR24421">
    <property type="entry name" value="NITRATE/NITRITE SENSOR PROTEIN NARX-RELATED"/>
    <property type="match status" value="1"/>
</dbReference>
<evidence type="ECO:0000313" key="8">
    <source>
        <dbReference type="Proteomes" id="UP000198431"/>
    </source>
</evidence>
<keyword evidence="3" id="KW-0902">Two-component regulatory system</keyword>
<dbReference type="EMBL" id="MUHB01000015">
    <property type="protein sequence ID" value="OXB03180.1"/>
    <property type="molecule type" value="Genomic_DNA"/>
</dbReference>
<evidence type="ECO:0000259" key="6">
    <source>
        <dbReference type="PROSITE" id="PS50109"/>
    </source>
</evidence>
<dbReference type="Pfam" id="PF02518">
    <property type="entry name" value="HATPase_c"/>
    <property type="match status" value="1"/>
</dbReference>
<dbReference type="Gene3D" id="1.20.5.1930">
    <property type="match status" value="1"/>
</dbReference>
<dbReference type="PANTHER" id="PTHR24421:SF59">
    <property type="entry name" value="OXYGEN SENSOR HISTIDINE KINASE NREB"/>
    <property type="match status" value="1"/>
</dbReference>
<keyword evidence="5" id="KW-0812">Transmembrane</keyword>
<keyword evidence="2" id="KW-0418">Kinase</keyword>